<dbReference type="Pfam" id="PF17876">
    <property type="entry name" value="CSD2"/>
    <property type="match status" value="1"/>
</dbReference>
<comment type="caution">
    <text evidence="10">The sequence shown here is derived from an EMBL/GenBank/DDBJ whole genome shotgun (WGS) entry which is preliminary data.</text>
</comment>
<dbReference type="EMBL" id="JBHRSV010000001">
    <property type="protein sequence ID" value="MFC2924827.1"/>
    <property type="molecule type" value="Genomic_DNA"/>
</dbReference>
<comment type="subcellular location">
    <subcellularLocation>
        <location evidence="7">Cytoplasm</location>
    </subcellularLocation>
</comment>
<evidence type="ECO:0000256" key="6">
    <source>
        <dbReference type="ARBA" id="ARBA00022884"/>
    </source>
</evidence>
<dbReference type="NCBIfam" id="TIGR00358">
    <property type="entry name" value="3_prime_RNase"/>
    <property type="match status" value="1"/>
</dbReference>
<dbReference type="GO" id="GO:0008859">
    <property type="term" value="F:exoribonuclease II activity"/>
    <property type="evidence" value="ECO:0007669"/>
    <property type="project" value="UniProtKB-EC"/>
</dbReference>
<dbReference type="SMART" id="SM00955">
    <property type="entry name" value="RNB"/>
    <property type="match status" value="1"/>
</dbReference>
<comment type="catalytic activity">
    <reaction evidence="1 7">
        <text>Exonucleolytic cleavage in the 3'- to 5'-direction to yield nucleoside 5'-phosphates.</text>
        <dbReference type="EC" id="3.1.13.1"/>
    </reaction>
</comment>
<comment type="similarity">
    <text evidence="7">Belongs to the RNR ribonuclease family. RNase R subfamily.</text>
</comment>
<keyword evidence="5 7" id="KW-0269">Exonuclease</keyword>
<evidence type="ECO:0000256" key="1">
    <source>
        <dbReference type="ARBA" id="ARBA00001849"/>
    </source>
</evidence>
<dbReference type="InterPro" id="IPR022966">
    <property type="entry name" value="RNase_II/R_CS"/>
</dbReference>
<evidence type="ECO:0000259" key="9">
    <source>
        <dbReference type="PROSITE" id="PS50126"/>
    </source>
</evidence>
<dbReference type="InterPro" id="IPR001900">
    <property type="entry name" value="RNase_II/R"/>
</dbReference>
<protein>
    <recommendedName>
        <fullName evidence="7">Ribonuclease R</fullName>
        <shortName evidence="7">RNase R</shortName>
        <ecNumber evidence="7">3.1.13.1</ecNumber>
    </recommendedName>
</protein>
<evidence type="ECO:0000256" key="3">
    <source>
        <dbReference type="ARBA" id="ARBA00022722"/>
    </source>
</evidence>
<evidence type="ECO:0000313" key="10">
    <source>
        <dbReference type="EMBL" id="MFC2924827.1"/>
    </source>
</evidence>
<dbReference type="InterPro" id="IPR050180">
    <property type="entry name" value="RNR_Ribonuclease"/>
</dbReference>
<proteinExistence type="inferred from homology"/>
<dbReference type="InterPro" id="IPR011805">
    <property type="entry name" value="RNase_R"/>
</dbReference>
<feature type="domain" description="S1 motif" evidence="9">
    <location>
        <begin position="637"/>
        <end position="718"/>
    </location>
</feature>
<dbReference type="NCBIfam" id="TIGR02063">
    <property type="entry name" value="RNase_R"/>
    <property type="match status" value="1"/>
</dbReference>
<dbReference type="InterPro" id="IPR012340">
    <property type="entry name" value="NA-bd_OB-fold"/>
</dbReference>
<evidence type="ECO:0000256" key="2">
    <source>
        <dbReference type="ARBA" id="ARBA00022490"/>
    </source>
</evidence>
<dbReference type="PROSITE" id="PS01175">
    <property type="entry name" value="RIBONUCLEASE_II"/>
    <property type="match status" value="1"/>
</dbReference>
<keyword evidence="3 7" id="KW-0540">Nuclease</keyword>
<organism evidence="10 11">
    <name type="scientific">Hyphobacterium vulgare</name>
    <dbReference type="NCBI Taxonomy" id="1736751"/>
    <lineage>
        <taxon>Bacteria</taxon>
        <taxon>Pseudomonadati</taxon>
        <taxon>Pseudomonadota</taxon>
        <taxon>Alphaproteobacteria</taxon>
        <taxon>Maricaulales</taxon>
        <taxon>Maricaulaceae</taxon>
        <taxon>Hyphobacterium</taxon>
    </lineage>
</organism>
<comment type="function">
    <text evidence="7">3'-5' exoribonuclease that releases 5'-nucleoside monophosphates and is involved in maturation of structured RNAs.</text>
</comment>
<dbReference type="PANTHER" id="PTHR23355">
    <property type="entry name" value="RIBONUCLEASE"/>
    <property type="match status" value="1"/>
</dbReference>
<keyword evidence="11" id="KW-1185">Reference proteome</keyword>
<dbReference type="Pfam" id="PF00773">
    <property type="entry name" value="RNB"/>
    <property type="match status" value="1"/>
</dbReference>
<keyword evidence="4 7" id="KW-0378">Hydrolase</keyword>
<dbReference type="InterPro" id="IPR003029">
    <property type="entry name" value="S1_domain"/>
</dbReference>
<dbReference type="PROSITE" id="PS50126">
    <property type="entry name" value="S1"/>
    <property type="match status" value="1"/>
</dbReference>
<evidence type="ECO:0000256" key="4">
    <source>
        <dbReference type="ARBA" id="ARBA00022801"/>
    </source>
</evidence>
<evidence type="ECO:0000256" key="5">
    <source>
        <dbReference type="ARBA" id="ARBA00022839"/>
    </source>
</evidence>
<dbReference type="InterPro" id="IPR040476">
    <property type="entry name" value="CSD2"/>
</dbReference>
<feature type="compositionally biased region" description="Basic residues" evidence="8">
    <location>
        <begin position="727"/>
        <end position="742"/>
    </location>
</feature>
<dbReference type="EC" id="3.1.13.1" evidence="7"/>
<dbReference type="Gene3D" id="2.40.50.140">
    <property type="entry name" value="Nucleic acid-binding proteins"/>
    <property type="match status" value="1"/>
</dbReference>
<keyword evidence="6 7" id="KW-0694">RNA-binding</keyword>
<dbReference type="HAMAP" id="MF_01895">
    <property type="entry name" value="RNase_R"/>
    <property type="match status" value="1"/>
</dbReference>
<reference evidence="11" key="1">
    <citation type="journal article" date="2019" name="Int. J. Syst. Evol. Microbiol.">
        <title>The Global Catalogue of Microorganisms (GCM) 10K type strain sequencing project: providing services to taxonomists for standard genome sequencing and annotation.</title>
        <authorList>
            <consortium name="The Broad Institute Genomics Platform"/>
            <consortium name="The Broad Institute Genome Sequencing Center for Infectious Disease"/>
            <person name="Wu L."/>
            <person name="Ma J."/>
        </authorList>
    </citation>
    <scope>NUCLEOTIDE SEQUENCE [LARGE SCALE GENOMIC DNA]</scope>
    <source>
        <strain evidence="11">KCTC 52487</strain>
    </source>
</reference>
<gene>
    <name evidence="7 10" type="primary">rnr</name>
    <name evidence="10" type="ORF">ACFOOR_01770</name>
</gene>
<dbReference type="InterPro" id="IPR004476">
    <property type="entry name" value="RNase_II/RNase_R"/>
</dbReference>
<dbReference type="Proteomes" id="UP001595379">
    <property type="component" value="Unassembled WGS sequence"/>
</dbReference>
<feature type="region of interest" description="Disordered" evidence="8">
    <location>
        <begin position="715"/>
        <end position="763"/>
    </location>
</feature>
<evidence type="ECO:0000256" key="7">
    <source>
        <dbReference type="HAMAP-Rule" id="MF_01895"/>
    </source>
</evidence>
<dbReference type="CDD" id="cd04471">
    <property type="entry name" value="S1_RNase_R"/>
    <property type="match status" value="1"/>
</dbReference>
<feature type="compositionally biased region" description="Basic residues" evidence="8">
    <location>
        <begin position="749"/>
        <end position="763"/>
    </location>
</feature>
<dbReference type="PANTHER" id="PTHR23355:SF9">
    <property type="entry name" value="DIS3-LIKE EXONUCLEASE 2"/>
    <property type="match status" value="1"/>
</dbReference>
<evidence type="ECO:0000313" key="11">
    <source>
        <dbReference type="Proteomes" id="UP001595379"/>
    </source>
</evidence>
<dbReference type="SUPFAM" id="SSF50249">
    <property type="entry name" value="Nucleic acid-binding proteins"/>
    <property type="match status" value="3"/>
</dbReference>
<name>A0ABV6ZTS1_9PROT</name>
<dbReference type="SMART" id="SM00316">
    <property type="entry name" value="S1"/>
    <property type="match status" value="1"/>
</dbReference>
<dbReference type="Pfam" id="PF00575">
    <property type="entry name" value="S1"/>
    <property type="match status" value="1"/>
</dbReference>
<evidence type="ECO:0000256" key="8">
    <source>
        <dbReference type="SAM" id="MobiDB-lite"/>
    </source>
</evidence>
<accession>A0ABV6ZTS1</accession>
<sequence>MSTDFDPRETGFTRDALLEAIRLGQGRASKRDLARELKLTGDQKAFLKTALRMLEDERAIHREGRNGWALSDALPDVAVVEIHDRDTDGELLARLTKPGAPAARIRLAPGEGSGGRSGPALGIGDRALVRLERDDEGGWEARLIRKLGQSAHTILCVLRKDRGRPALKPVDRRSKDDLVPMKGEAEKARDGDLVLCRIAKAERRGGPKPAHIIEVIGRADSPGAGSLIALHSHGIPTEFGEEEFRQARDVKPASQGNREDLRSIPLVTIDPDDAKDHDDAVWAAPDDDPGNKGGWVVIVAIADVAAYVTPGSALDRGALKRGNSVYLPDRVVPMLPERLSNDLCSLRENEDRPCMAVRMVFDKTGHKRSHRFVRGWMRSAAKLSYTQAQTAIDGKPDDKTGPLLEPVLRPLWGAYAALKQAREQRQPLDIDSPERKVRVGEDGKVIGVETRERFDAHRLIEECMIQANVCAAETLEQARLSLIYRVHEPPSAEKLQALADFLGTLDMSWAKGETPRTERFNRLLERARSTPHYATINEVVLRTQSQAVYSPDNQGHYGLNLRRYAHFTSPIRRYADLTVHRALIRAGKFGQDGQTEAEASQLEAIAEDITAAERRAMAAERDTVDRYVALYMSEHVGSEFPGRITGVTRFGAFIRLDETGADGLVPISQLGHERFHHDETAHALVGERSGDTYRLGMPVKVRILEAAPITGGLLLELTTPPEDGKPPRHARGRGRPGGHRGRGGPAGRKGGKTGGKPKKGKRR</sequence>
<keyword evidence="2 7" id="KW-0963">Cytoplasm</keyword>
<dbReference type="RefSeq" id="WP_343163466.1">
    <property type="nucleotide sequence ID" value="NZ_JBHRSV010000001.1"/>
</dbReference>